<dbReference type="EMBL" id="BAAAJK010000036">
    <property type="protein sequence ID" value="GAA1397962.1"/>
    <property type="molecule type" value="Genomic_DNA"/>
</dbReference>
<accession>A0ABN1Y6W2</accession>
<evidence type="ECO:0000313" key="5">
    <source>
        <dbReference type="Proteomes" id="UP001501414"/>
    </source>
</evidence>
<comment type="caution">
    <text evidence="4">The sequence shown here is derived from an EMBL/GenBank/DDBJ whole genome shotgun (WGS) entry which is preliminary data.</text>
</comment>
<feature type="signal peptide" evidence="2">
    <location>
        <begin position="1"/>
        <end position="20"/>
    </location>
</feature>
<dbReference type="RefSeq" id="WP_344026997.1">
    <property type="nucleotide sequence ID" value="NZ_BAAAJK010000036.1"/>
</dbReference>
<feature type="domain" description="Beta-lactamase-related" evidence="3">
    <location>
        <begin position="52"/>
        <end position="362"/>
    </location>
</feature>
<feature type="transmembrane region" description="Helical" evidence="1">
    <location>
        <begin position="584"/>
        <end position="607"/>
    </location>
</feature>
<dbReference type="Gene3D" id="3.40.710.10">
    <property type="entry name" value="DD-peptidase/beta-lactamase superfamily"/>
    <property type="match status" value="1"/>
</dbReference>
<feature type="transmembrane region" description="Helical" evidence="1">
    <location>
        <begin position="619"/>
        <end position="640"/>
    </location>
</feature>
<keyword evidence="5" id="KW-1185">Reference proteome</keyword>
<keyword evidence="1" id="KW-0812">Transmembrane</keyword>
<name>A0ABN1Y6W2_9PSEU</name>
<protein>
    <recommendedName>
        <fullName evidence="3">Beta-lactamase-related domain-containing protein</fullName>
    </recommendedName>
</protein>
<dbReference type="InterPro" id="IPR001466">
    <property type="entry name" value="Beta-lactam-related"/>
</dbReference>
<dbReference type="SUPFAM" id="SSF56601">
    <property type="entry name" value="beta-lactamase/transpeptidase-like"/>
    <property type="match status" value="1"/>
</dbReference>
<keyword evidence="2" id="KW-0732">Signal</keyword>
<dbReference type="Proteomes" id="UP001501414">
    <property type="component" value="Unassembled WGS sequence"/>
</dbReference>
<sequence>MRRWTTGALTTALLAVPGLGAVLPAPGTADPAGAPGGPSAAVDAGDLAGRVERLAAAHVGRSTPGAVVAVVDADGPLLLRAWGDTGGPAPLTTGSPLPVASVSKVVTALTALRLHHDGVLDLDAAITTSTGVAPVDRRDPGARTPVTGRHLLTHHSGLTEPLLMHPDPPGGPGDVAPLLGPWLREQPPVLDRPAGTGLHYSPLAGHALLGAAIERATGLPFAEAARALVLGPAGATTADFPADPASAAVVPVVADGDGWSAAPWPAVHERPAAGLTWSAADAAALLQALVADDGRIPVPVVSEALATAVRPPHGGPGHTQVFFEAHRAGVRVVEHAGANGVAWAAVLPEAGLGVFAAVPTDGADAMPFAPGVVDEVAGWAVASGRVEARERPPHGYEALPGPWPEQTRVVDPVGVFQERLFADRGPERALRTLSSRVVVGRDGDDLVIGDRRYAPAPGNRWCDPAGCIAGVRADGGEVHLLRGDRAMLEQTLVPAPWWSDRAVVGPVLVAGVLVALTVLGSAVRAGWRRRRGNPAGGGSPAGPGTSWAALTLLLVVAGPLLPVWPLLTGTAEWVPSAGPLVRTWQVATAAGTVAGTVAGLASAALLAARWNRLGGRRRWTALFALVVGAATQAVLVTWAWPV</sequence>
<feature type="chain" id="PRO_5045945024" description="Beta-lactamase-related domain-containing protein" evidence="2">
    <location>
        <begin position="21"/>
        <end position="642"/>
    </location>
</feature>
<organism evidence="4 5">
    <name type="scientific">Pseudonocardia kongjuensis</name>
    <dbReference type="NCBI Taxonomy" id="102227"/>
    <lineage>
        <taxon>Bacteria</taxon>
        <taxon>Bacillati</taxon>
        <taxon>Actinomycetota</taxon>
        <taxon>Actinomycetes</taxon>
        <taxon>Pseudonocardiales</taxon>
        <taxon>Pseudonocardiaceae</taxon>
        <taxon>Pseudonocardia</taxon>
    </lineage>
</organism>
<dbReference type="InterPro" id="IPR050789">
    <property type="entry name" value="Diverse_Enzym_Activities"/>
</dbReference>
<dbReference type="Pfam" id="PF00144">
    <property type="entry name" value="Beta-lactamase"/>
    <property type="match status" value="1"/>
</dbReference>
<evidence type="ECO:0000256" key="2">
    <source>
        <dbReference type="SAM" id="SignalP"/>
    </source>
</evidence>
<gene>
    <name evidence="4" type="ORF">GCM10009613_51410</name>
</gene>
<dbReference type="InterPro" id="IPR012338">
    <property type="entry name" value="Beta-lactam/transpept-like"/>
</dbReference>
<proteinExistence type="predicted"/>
<keyword evidence="1" id="KW-1133">Transmembrane helix</keyword>
<feature type="transmembrane region" description="Helical" evidence="1">
    <location>
        <begin position="544"/>
        <end position="564"/>
    </location>
</feature>
<evidence type="ECO:0000313" key="4">
    <source>
        <dbReference type="EMBL" id="GAA1397962.1"/>
    </source>
</evidence>
<evidence type="ECO:0000256" key="1">
    <source>
        <dbReference type="SAM" id="Phobius"/>
    </source>
</evidence>
<keyword evidence="1" id="KW-0472">Membrane</keyword>
<evidence type="ECO:0000259" key="3">
    <source>
        <dbReference type="Pfam" id="PF00144"/>
    </source>
</evidence>
<feature type="transmembrane region" description="Helical" evidence="1">
    <location>
        <begin position="503"/>
        <end position="523"/>
    </location>
</feature>
<dbReference type="PANTHER" id="PTHR43283">
    <property type="entry name" value="BETA-LACTAMASE-RELATED"/>
    <property type="match status" value="1"/>
</dbReference>
<reference evidence="4 5" key="1">
    <citation type="journal article" date="2019" name="Int. J. Syst. Evol. Microbiol.">
        <title>The Global Catalogue of Microorganisms (GCM) 10K type strain sequencing project: providing services to taxonomists for standard genome sequencing and annotation.</title>
        <authorList>
            <consortium name="The Broad Institute Genomics Platform"/>
            <consortium name="The Broad Institute Genome Sequencing Center for Infectious Disease"/>
            <person name="Wu L."/>
            <person name="Ma J."/>
        </authorList>
    </citation>
    <scope>NUCLEOTIDE SEQUENCE [LARGE SCALE GENOMIC DNA]</scope>
    <source>
        <strain evidence="4 5">JCM 11896</strain>
    </source>
</reference>